<dbReference type="Gene3D" id="3.60.10.10">
    <property type="entry name" value="Endonuclease/exonuclease/phosphatase"/>
    <property type="match status" value="1"/>
</dbReference>
<organism evidence="3 4">
    <name type="scientific">Trichonephila clavipes</name>
    <name type="common">Golden silk orbweaver</name>
    <name type="synonym">Nephila clavipes</name>
    <dbReference type="NCBI Taxonomy" id="2585209"/>
    <lineage>
        <taxon>Eukaryota</taxon>
        <taxon>Metazoa</taxon>
        <taxon>Ecdysozoa</taxon>
        <taxon>Arthropoda</taxon>
        <taxon>Chelicerata</taxon>
        <taxon>Arachnida</taxon>
        <taxon>Araneae</taxon>
        <taxon>Araneomorphae</taxon>
        <taxon>Entelegynae</taxon>
        <taxon>Araneoidea</taxon>
        <taxon>Nephilidae</taxon>
        <taxon>Trichonephila</taxon>
    </lineage>
</organism>
<feature type="region of interest" description="Disordered" evidence="1">
    <location>
        <begin position="1"/>
        <end position="50"/>
    </location>
</feature>
<dbReference type="InterPro" id="IPR036691">
    <property type="entry name" value="Endo/exonu/phosph_ase_sf"/>
</dbReference>
<dbReference type="PANTHER" id="PTHR33273:SF2">
    <property type="entry name" value="ENDONUCLEASE_EXONUCLEASE_PHOSPHATASE DOMAIN-CONTAINING PROTEIN"/>
    <property type="match status" value="1"/>
</dbReference>
<evidence type="ECO:0000313" key="4">
    <source>
        <dbReference type="Proteomes" id="UP000887159"/>
    </source>
</evidence>
<comment type="caution">
    <text evidence="3">The sequence shown here is derived from an EMBL/GenBank/DDBJ whole genome shotgun (WGS) entry which is preliminary data.</text>
</comment>
<keyword evidence="3" id="KW-0808">Transferase</keyword>
<name>A0A8X6WC03_TRICX</name>
<keyword evidence="3" id="KW-0548">Nucleotidyltransferase</keyword>
<gene>
    <name evidence="3" type="primary">X-element ORF2</name>
    <name evidence="3" type="ORF">TNCV_2620971</name>
</gene>
<accession>A0A8X6WC03</accession>
<feature type="region of interest" description="Disordered" evidence="1">
    <location>
        <begin position="179"/>
        <end position="216"/>
    </location>
</feature>
<reference evidence="3" key="1">
    <citation type="submission" date="2020-08" db="EMBL/GenBank/DDBJ databases">
        <title>Multicomponent nature underlies the extraordinary mechanical properties of spider dragline silk.</title>
        <authorList>
            <person name="Kono N."/>
            <person name="Nakamura H."/>
            <person name="Mori M."/>
            <person name="Yoshida Y."/>
            <person name="Ohtoshi R."/>
            <person name="Malay A.D."/>
            <person name="Moran D.A.P."/>
            <person name="Tomita M."/>
            <person name="Numata K."/>
            <person name="Arakawa K."/>
        </authorList>
    </citation>
    <scope>NUCLEOTIDE SEQUENCE</scope>
</reference>
<sequence length="520" mass="56944">MEEGETSAEESSDEVSIKPVKPVIAPSSPAAKAVGSASAPGTSEKDDGFTFVGRNGRRIAPIVIDSQSNAAELLDQLGKFCDTPLEGRFENGKLRVFPASAEEHRQIQKVAVEPLNKSTMPPQCYRCQEFFHHSRFCARAPKCLKCSGGHLTSDCTKSAKAPAKCANCSGPHPANFSGCPRNPINTKTNKSKSTKNVWQERAAARKDNKKQPTTPSFAEVVKRGTNNNSLDAKEVMNQMAQMMSNWNANGLKTNLEELKDCIIDYNPDVIGIQETHLRPADRVSIPNYTCHRSDRTTHRGGGTVLFVKNSIRHHAILNVSNTFENSSVILQLGNNSKITVACIYRPPHGSINTTELDAILIHSNKAFLFGDFNARHPSWNPGRANSNGNILCNWAVGSALDILAPDTPTHFNSRHSNAILDIGFAVNLSHTEVFTINTLSSDHNPVIFDFVTNNALPPILRTLKTTNWIKFQEIISHTIPGNPRIDDLDLAVQNFTSNISNAISASTSTRLITTPHLRLP</sequence>
<feature type="domain" description="Endonuclease/exonuclease/phosphatase" evidence="2">
    <location>
        <begin position="246"/>
        <end position="405"/>
    </location>
</feature>
<keyword evidence="3" id="KW-0695">RNA-directed DNA polymerase</keyword>
<dbReference type="SUPFAM" id="SSF56219">
    <property type="entry name" value="DNase I-like"/>
    <property type="match status" value="1"/>
</dbReference>
<evidence type="ECO:0000256" key="1">
    <source>
        <dbReference type="SAM" id="MobiDB-lite"/>
    </source>
</evidence>
<dbReference type="PANTHER" id="PTHR33273">
    <property type="entry name" value="DOMAIN-CONTAINING PROTEIN, PUTATIVE-RELATED"/>
    <property type="match status" value="1"/>
</dbReference>
<dbReference type="Pfam" id="PF03372">
    <property type="entry name" value="Exo_endo_phos"/>
    <property type="match status" value="1"/>
</dbReference>
<evidence type="ECO:0000313" key="3">
    <source>
        <dbReference type="EMBL" id="GFY31960.1"/>
    </source>
</evidence>
<dbReference type="GO" id="GO:0003964">
    <property type="term" value="F:RNA-directed DNA polymerase activity"/>
    <property type="evidence" value="ECO:0007669"/>
    <property type="project" value="UniProtKB-KW"/>
</dbReference>
<protein>
    <submittedName>
        <fullName evidence="3">Probable RNA-directed DNA polymerase from transposon X-element</fullName>
    </submittedName>
</protein>
<proteinExistence type="predicted"/>
<dbReference type="InterPro" id="IPR005135">
    <property type="entry name" value="Endo/exonuclease/phosphatase"/>
</dbReference>
<evidence type="ECO:0000259" key="2">
    <source>
        <dbReference type="Pfam" id="PF03372"/>
    </source>
</evidence>
<keyword evidence="4" id="KW-1185">Reference proteome</keyword>
<dbReference type="EMBL" id="BMAU01021401">
    <property type="protein sequence ID" value="GFY31960.1"/>
    <property type="molecule type" value="Genomic_DNA"/>
</dbReference>
<dbReference type="AlphaFoldDB" id="A0A8X6WC03"/>
<dbReference type="Proteomes" id="UP000887159">
    <property type="component" value="Unassembled WGS sequence"/>
</dbReference>
<feature type="compositionally biased region" description="Acidic residues" evidence="1">
    <location>
        <begin position="1"/>
        <end position="13"/>
    </location>
</feature>